<dbReference type="NCBIfam" id="TIGR04085">
    <property type="entry name" value="rSAM_more_4Fe4S"/>
    <property type="match status" value="1"/>
</dbReference>
<proteinExistence type="predicted"/>
<keyword evidence="3" id="KW-1185">Reference proteome</keyword>
<comment type="caution">
    <text evidence="2">The sequence shown here is derived from an EMBL/GenBank/DDBJ whole genome shotgun (WGS) entry which is preliminary data.</text>
</comment>
<organism evidence="2 3">
    <name type="scientific">Ferroacidibacillus organovorans</name>
    <dbReference type="NCBI Taxonomy" id="1765683"/>
    <lineage>
        <taxon>Bacteria</taxon>
        <taxon>Bacillati</taxon>
        <taxon>Bacillota</taxon>
        <taxon>Bacilli</taxon>
        <taxon>Bacillales</taxon>
        <taxon>Alicyclobacillaceae</taxon>
        <taxon>Ferroacidibacillus</taxon>
    </lineage>
</organism>
<name>A0A1V4ESY1_9BACL</name>
<dbReference type="PANTHER" id="PTHR11228:SF7">
    <property type="entry name" value="PQQA PEPTIDE CYCLASE"/>
    <property type="match status" value="1"/>
</dbReference>
<dbReference type="AlphaFoldDB" id="A0A1V4ESY1"/>
<dbReference type="InterPro" id="IPR058240">
    <property type="entry name" value="rSAM_sf"/>
</dbReference>
<evidence type="ECO:0000259" key="1">
    <source>
        <dbReference type="Pfam" id="PF13186"/>
    </source>
</evidence>
<accession>A0A1V4ESY1</accession>
<evidence type="ECO:0000313" key="2">
    <source>
        <dbReference type="EMBL" id="OPG16037.1"/>
    </source>
</evidence>
<protein>
    <recommendedName>
        <fullName evidence="1">4Fe4S-binding SPASM domain-containing protein</fullName>
    </recommendedName>
</protein>
<dbReference type="InterPro" id="IPR050377">
    <property type="entry name" value="Radical_SAM_PqqE_MftC-like"/>
</dbReference>
<reference evidence="2 3" key="1">
    <citation type="submission" date="2017-02" db="EMBL/GenBank/DDBJ databases">
        <title>Draft genome of Acidibacillus ferrooxidans Huett2.</title>
        <authorList>
            <person name="Schopf S."/>
        </authorList>
    </citation>
    <scope>NUCLEOTIDE SEQUENCE [LARGE SCALE GENOMIC DNA]</scope>
    <source>
        <strain evidence="2 3">Huett2</strain>
    </source>
</reference>
<sequence length="140" mass="15444">MRFASHLAQMVLVDPGLVTQEGFRGCQAGVAQGYIIPEGWVTPCVMLPISVGNVHTQPFSVIWDTSEVVQTLRDRSQLRGRCISCPFLYHCGGCRGVAFSYTGDYLADDPHCWHALSGPYHPNSDKDSMAILRQTGEEEV</sequence>
<dbReference type="CDD" id="cd21123">
    <property type="entry name" value="SPASM_MftC-like"/>
    <property type="match status" value="1"/>
</dbReference>
<dbReference type="Proteomes" id="UP000190229">
    <property type="component" value="Unassembled WGS sequence"/>
</dbReference>
<dbReference type="PANTHER" id="PTHR11228">
    <property type="entry name" value="RADICAL SAM DOMAIN PROTEIN"/>
    <property type="match status" value="1"/>
</dbReference>
<evidence type="ECO:0000313" key="3">
    <source>
        <dbReference type="Proteomes" id="UP000190229"/>
    </source>
</evidence>
<dbReference type="Pfam" id="PF13186">
    <property type="entry name" value="SPASM"/>
    <property type="match status" value="1"/>
</dbReference>
<feature type="domain" description="4Fe4S-binding SPASM" evidence="1">
    <location>
        <begin position="26"/>
        <end position="86"/>
    </location>
</feature>
<dbReference type="InterPro" id="IPR023885">
    <property type="entry name" value="4Fe4S-binding_SPASM_dom"/>
</dbReference>
<gene>
    <name evidence="2" type="ORF">B2M26_08270</name>
</gene>
<dbReference type="InterPro" id="IPR013785">
    <property type="entry name" value="Aldolase_TIM"/>
</dbReference>
<dbReference type="SUPFAM" id="SSF102114">
    <property type="entry name" value="Radical SAM enzymes"/>
    <property type="match status" value="1"/>
</dbReference>
<dbReference type="EMBL" id="MWPS01000022">
    <property type="protein sequence ID" value="OPG16037.1"/>
    <property type="molecule type" value="Genomic_DNA"/>
</dbReference>
<dbReference type="Gene3D" id="3.20.20.70">
    <property type="entry name" value="Aldolase class I"/>
    <property type="match status" value="1"/>
</dbReference>